<evidence type="ECO:0000256" key="2">
    <source>
        <dbReference type="PROSITE-ProRule" id="PRU00708"/>
    </source>
</evidence>
<dbReference type="InterPro" id="IPR046848">
    <property type="entry name" value="E_motif"/>
</dbReference>
<evidence type="ECO:0000256" key="1">
    <source>
        <dbReference type="ARBA" id="ARBA00022737"/>
    </source>
</evidence>
<keyword evidence="4" id="KW-1185">Reference proteome</keyword>
<evidence type="ECO:0008006" key="5">
    <source>
        <dbReference type="Google" id="ProtNLM"/>
    </source>
</evidence>
<dbReference type="PANTHER" id="PTHR47926:SF495">
    <property type="entry name" value="DYW DOMAIN-CONTAINING PROTEIN"/>
    <property type="match status" value="1"/>
</dbReference>
<organism evidence="3 4">
    <name type="scientific">Cuscuta campestris</name>
    <dbReference type="NCBI Taxonomy" id="132261"/>
    <lineage>
        <taxon>Eukaryota</taxon>
        <taxon>Viridiplantae</taxon>
        <taxon>Streptophyta</taxon>
        <taxon>Embryophyta</taxon>
        <taxon>Tracheophyta</taxon>
        <taxon>Spermatophyta</taxon>
        <taxon>Magnoliopsida</taxon>
        <taxon>eudicotyledons</taxon>
        <taxon>Gunneridae</taxon>
        <taxon>Pentapetalae</taxon>
        <taxon>asterids</taxon>
        <taxon>lamiids</taxon>
        <taxon>Solanales</taxon>
        <taxon>Convolvulaceae</taxon>
        <taxon>Cuscuteae</taxon>
        <taxon>Cuscuta</taxon>
        <taxon>Cuscuta subgen. Grammica</taxon>
        <taxon>Cuscuta sect. Cleistogrammica</taxon>
    </lineage>
</organism>
<dbReference type="Proteomes" id="UP000595140">
    <property type="component" value="Unassembled WGS sequence"/>
</dbReference>
<keyword evidence="1" id="KW-0677">Repeat</keyword>
<sequence length="498" mass="54355">MHRSSTIHQLRHCARRQSPLQGKKLHAQIVKNGQDKCAAPIYSNGLIDMYGKCHLLKDARQVFDEMPQRDFASWASLFTAHNLAGLPLSTLSIFPNMSRLDGFRPDHFVFASLVKACADLSALRVGKQAHGQFIVSPFSHDDVVKSSLVDMYAKCGALGHARKVFDSIFHRNPISSAAMISGYVRNGMKPEAMELFRSSQVKTISTWTALISGMVQSGEFFDAFSLFIEMRKEGVDISDPYVLSSIIGASSSLAALDLGKQIHCLVIIFGYEPNLFVSNSLVDMYSKCSDVLASKTVFDDMAIRDVVSWTSIIVGMAQHGKANDALSLYDEMVSEGFKPNEVTFTGLISACSHFGLVERGRGLFKSMTEDYGLNPSLQHYTCLLDLLSRSGLLDEAENLLETMPFEPDEAAWVALLSACKRHGAAEMGVRVADRVMSVGPTEASTCVLLSSVYAGAGMWGNVSRLRGLMASLEVKKEPAFSCVGLSGECDAKSACVYS</sequence>
<feature type="repeat" description="PPR" evidence="2">
    <location>
        <begin position="203"/>
        <end position="237"/>
    </location>
</feature>
<dbReference type="PROSITE" id="PS51375">
    <property type="entry name" value="PPR"/>
    <property type="match status" value="2"/>
</dbReference>
<dbReference type="PANTHER" id="PTHR47926">
    <property type="entry name" value="PENTATRICOPEPTIDE REPEAT-CONTAINING PROTEIN"/>
    <property type="match status" value="1"/>
</dbReference>
<dbReference type="GO" id="GO:0009451">
    <property type="term" value="P:RNA modification"/>
    <property type="evidence" value="ECO:0007669"/>
    <property type="project" value="InterPro"/>
</dbReference>
<dbReference type="InterPro" id="IPR011990">
    <property type="entry name" value="TPR-like_helical_dom_sf"/>
</dbReference>
<evidence type="ECO:0000313" key="4">
    <source>
        <dbReference type="Proteomes" id="UP000595140"/>
    </source>
</evidence>
<proteinExistence type="predicted"/>
<dbReference type="Gene3D" id="1.25.40.10">
    <property type="entry name" value="Tetratricopeptide repeat domain"/>
    <property type="match status" value="4"/>
</dbReference>
<dbReference type="Pfam" id="PF20431">
    <property type="entry name" value="E_motif"/>
    <property type="match status" value="1"/>
</dbReference>
<dbReference type="GO" id="GO:0003723">
    <property type="term" value="F:RNA binding"/>
    <property type="evidence" value="ECO:0007669"/>
    <property type="project" value="InterPro"/>
</dbReference>
<reference evidence="3 4" key="1">
    <citation type="submission" date="2018-04" db="EMBL/GenBank/DDBJ databases">
        <authorList>
            <person name="Vogel A."/>
        </authorList>
    </citation>
    <scope>NUCLEOTIDE SEQUENCE [LARGE SCALE GENOMIC DNA]</scope>
</reference>
<dbReference type="Pfam" id="PF01535">
    <property type="entry name" value="PPR"/>
    <property type="match status" value="4"/>
</dbReference>
<feature type="repeat" description="PPR" evidence="2">
    <location>
        <begin position="305"/>
        <end position="339"/>
    </location>
</feature>
<name>A0A484NQ36_9ASTE</name>
<accession>A0A484NQ36</accession>
<dbReference type="NCBIfam" id="TIGR00756">
    <property type="entry name" value="PPR"/>
    <property type="match status" value="4"/>
</dbReference>
<protein>
    <recommendedName>
        <fullName evidence="5">Pentacotripeptide-repeat region of PRORP domain-containing protein</fullName>
    </recommendedName>
</protein>
<dbReference type="AlphaFoldDB" id="A0A484NQ36"/>
<dbReference type="Pfam" id="PF13041">
    <property type="entry name" value="PPR_2"/>
    <property type="match status" value="1"/>
</dbReference>
<dbReference type="OrthoDB" id="1854885at2759"/>
<evidence type="ECO:0000313" key="3">
    <source>
        <dbReference type="EMBL" id="VFR02499.1"/>
    </source>
</evidence>
<dbReference type="InterPro" id="IPR046960">
    <property type="entry name" value="PPR_At4g14850-like_plant"/>
</dbReference>
<gene>
    <name evidence="3" type="ORF">CCAM_LOCUS44274</name>
</gene>
<dbReference type="InterPro" id="IPR002885">
    <property type="entry name" value="PPR_rpt"/>
</dbReference>
<dbReference type="FunFam" id="1.25.40.10:FF:000090">
    <property type="entry name" value="Pentatricopeptide repeat-containing protein, chloroplastic"/>
    <property type="match status" value="1"/>
</dbReference>
<dbReference type="EMBL" id="OOIL02006828">
    <property type="protein sequence ID" value="VFR02499.1"/>
    <property type="molecule type" value="Genomic_DNA"/>
</dbReference>